<accession>A0A022L0Q0</accession>
<dbReference type="AlphaFoldDB" id="A0A022L0Q0"/>
<dbReference type="Pfam" id="PF13561">
    <property type="entry name" value="adh_short_C2"/>
    <property type="match status" value="1"/>
</dbReference>
<comment type="similarity">
    <text evidence="1">Belongs to the short-chain dehydrogenases/reductases (SDR) family.</text>
</comment>
<dbReference type="GO" id="GO:0030497">
    <property type="term" value="P:fatty acid elongation"/>
    <property type="evidence" value="ECO:0007669"/>
    <property type="project" value="TreeGrafter"/>
</dbReference>
<dbReference type="HOGENOM" id="CLU_010194_1_2_11"/>
<proteinExistence type="inferred from homology"/>
<name>A0A022L0Q0_9MICO</name>
<feature type="domain" description="Ketoreductase" evidence="3">
    <location>
        <begin position="8"/>
        <end position="182"/>
    </location>
</feature>
<dbReference type="RefSeq" id="WP_017824438.1">
    <property type="nucleotide sequence ID" value="NZ_KB403091.1"/>
</dbReference>
<keyword evidence="2" id="KW-0560">Oxidoreductase</keyword>
<gene>
    <name evidence="4" type="ORF">D641_0100635</name>
</gene>
<dbReference type="STRING" id="1249481.D641_0100635"/>
<reference evidence="4 5" key="1">
    <citation type="journal article" date="2013" name="Genome Announc.">
        <title>Draft genome sequence of an Actinobacterium, Brachybacterium muris strain UCD-AY4.</title>
        <authorList>
            <person name="Lo J.R."/>
            <person name="Lang J.M."/>
            <person name="Darling A.E."/>
            <person name="Eisen J.A."/>
            <person name="Coil D.A."/>
        </authorList>
    </citation>
    <scope>NUCLEOTIDE SEQUENCE [LARGE SCALE GENOMIC DNA]</scope>
    <source>
        <strain evidence="4 5">UCD-AY4</strain>
    </source>
</reference>
<evidence type="ECO:0000259" key="3">
    <source>
        <dbReference type="SMART" id="SM00822"/>
    </source>
</evidence>
<dbReference type="SUPFAM" id="SSF51735">
    <property type="entry name" value="NAD(P)-binding Rossmann-fold domains"/>
    <property type="match status" value="1"/>
</dbReference>
<dbReference type="GO" id="GO:0016616">
    <property type="term" value="F:oxidoreductase activity, acting on the CH-OH group of donors, NAD or NADP as acceptor"/>
    <property type="evidence" value="ECO:0007669"/>
    <property type="project" value="UniProtKB-ARBA"/>
</dbReference>
<dbReference type="OrthoDB" id="272646at2"/>
<dbReference type="PANTHER" id="PTHR42760:SF40">
    <property type="entry name" value="3-OXOACYL-[ACYL-CARRIER-PROTEIN] REDUCTASE, CHLOROPLASTIC"/>
    <property type="match status" value="1"/>
</dbReference>
<organism evidence="4 5">
    <name type="scientific">Brachybacterium muris UCD-AY4</name>
    <dbReference type="NCBI Taxonomy" id="1249481"/>
    <lineage>
        <taxon>Bacteria</taxon>
        <taxon>Bacillati</taxon>
        <taxon>Actinomycetota</taxon>
        <taxon>Actinomycetes</taxon>
        <taxon>Micrococcales</taxon>
        <taxon>Dermabacteraceae</taxon>
        <taxon>Brachybacterium</taxon>
    </lineage>
</organism>
<evidence type="ECO:0000256" key="1">
    <source>
        <dbReference type="ARBA" id="ARBA00006484"/>
    </source>
</evidence>
<dbReference type="NCBIfam" id="NF004202">
    <property type="entry name" value="PRK05653.2-2"/>
    <property type="match status" value="1"/>
</dbReference>
<dbReference type="InterPro" id="IPR002347">
    <property type="entry name" value="SDR_fam"/>
</dbReference>
<dbReference type="FunFam" id="3.40.50.720:FF:000084">
    <property type="entry name" value="Short-chain dehydrogenase reductase"/>
    <property type="match status" value="1"/>
</dbReference>
<dbReference type="SMART" id="SM00822">
    <property type="entry name" value="PKS_KR"/>
    <property type="match status" value="1"/>
</dbReference>
<dbReference type="PRINTS" id="PR00080">
    <property type="entry name" value="SDRFAMILY"/>
</dbReference>
<evidence type="ECO:0000313" key="5">
    <source>
        <dbReference type="Proteomes" id="UP000019754"/>
    </source>
</evidence>
<dbReference type="InterPro" id="IPR036291">
    <property type="entry name" value="NAD(P)-bd_dom_sf"/>
</dbReference>
<comment type="caution">
    <text evidence="4">The sequence shown here is derived from an EMBL/GenBank/DDBJ whole genome shotgun (WGS) entry which is preliminary data.</text>
</comment>
<sequence length="253" mass="26318">MTALLDSRTALVTGGTVGIGAGIARQLRDHGAQVIVTGLTEDECSQAKEDGFTAYVLDVCDRAACDEVIARAADELGGLSVLASNAGVYPQARIEAMTDEDIDLIFDINVKGTIHAVQAAIPALEASGRGRIVVTSSITGNYTGFPAWSHYGATKAAQMGFVRSAAIELARRGITINAVLPGNILTPGLKELGQEYLDQMARSVPAGYLGEPEDIGATVAFLASDGARYITGQGIVVDGGQILPETPEALEEI</sequence>
<dbReference type="EMBL" id="AORC01000002">
    <property type="protein sequence ID" value="EYT51012.1"/>
    <property type="molecule type" value="Genomic_DNA"/>
</dbReference>
<keyword evidence="5" id="KW-1185">Reference proteome</keyword>
<protein>
    <submittedName>
        <fullName evidence="4">3-ketoacyl-ACP reductase</fullName>
    </submittedName>
</protein>
<dbReference type="PRINTS" id="PR00081">
    <property type="entry name" value="GDHRDH"/>
</dbReference>
<dbReference type="Gene3D" id="3.40.50.720">
    <property type="entry name" value="NAD(P)-binding Rossmann-like Domain"/>
    <property type="match status" value="1"/>
</dbReference>
<dbReference type="PANTHER" id="PTHR42760">
    <property type="entry name" value="SHORT-CHAIN DEHYDROGENASES/REDUCTASES FAMILY MEMBER"/>
    <property type="match status" value="1"/>
</dbReference>
<evidence type="ECO:0000313" key="4">
    <source>
        <dbReference type="EMBL" id="EYT51012.1"/>
    </source>
</evidence>
<evidence type="ECO:0000256" key="2">
    <source>
        <dbReference type="ARBA" id="ARBA00023002"/>
    </source>
</evidence>
<dbReference type="InterPro" id="IPR057326">
    <property type="entry name" value="KR_dom"/>
</dbReference>
<dbReference type="Proteomes" id="UP000019754">
    <property type="component" value="Unassembled WGS sequence"/>
</dbReference>